<dbReference type="PANTHER" id="PTHR21580">
    <property type="entry name" value="SHIPPO-1-RELATED"/>
    <property type="match status" value="1"/>
</dbReference>
<organism evidence="1 2">
    <name type="scientific">Paramecium octaurelia</name>
    <dbReference type="NCBI Taxonomy" id="43137"/>
    <lineage>
        <taxon>Eukaryota</taxon>
        <taxon>Sar</taxon>
        <taxon>Alveolata</taxon>
        <taxon>Ciliophora</taxon>
        <taxon>Intramacronucleata</taxon>
        <taxon>Oligohymenophorea</taxon>
        <taxon>Peniculida</taxon>
        <taxon>Parameciidae</taxon>
        <taxon>Paramecium</taxon>
    </lineage>
</organism>
<dbReference type="Proteomes" id="UP000683925">
    <property type="component" value="Unassembled WGS sequence"/>
</dbReference>
<dbReference type="InterPro" id="IPR010736">
    <property type="entry name" value="SHIPPO-rpt"/>
</dbReference>
<comment type="caution">
    <text evidence="1">The sequence shown here is derived from an EMBL/GenBank/DDBJ whole genome shotgun (WGS) entry which is preliminary data.</text>
</comment>
<protein>
    <submittedName>
        <fullName evidence="1">Uncharacterized protein</fullName>
    </submittedName>
</protein>
<dbReference type="AlphaFoldDB" id="A0A8S1XEC5"/>
<dbReference type="OMA" id="PNSHFIT"/>
<dbReference type="OrthoDB" id="6275292at2759"/>
<reference evidence="1" key="1">
    <citation type="submission" date="2021-01" db="EMBL/GenBank/DDBJ databases">
        <authorList>
            <consortium name="Genoscope - CEA"/>
            <person name="William W."/>
        </authorList>
    </citation>
    <scope>NUCLEOTIDE SEQUENCE</scope>
</reference>
<dbReference type="EMBL" id="CAJJDP010000119">
    <property type="protein sequence ID" value="CAD8199470.1"/>
    <property type="molecule type" value="Genomic_DNA"/>
</dbReference>
<proteinExistence type="predicted"/>
<dbReference type="PANTHER" id="PTHR21580:SF60">
    <property type="entry name" value="SPERM-TAIL PG-RICH REPEAT-CONTAINING PROTEIN 2"/>
    <property type="match status" value="1"/>
</dbReference>
<evidence type="ECO:0000313" key="1">
    <source>
        <dbReference type="EMBL" id="CAD8199470.1"/>
    </source>
</evidence>
<name>A0A8S1XEC5_PAROT</name>
<accession>A0A8S1XEC5</accession>
<evidence type="ECO:0000313" key="2">
    <source>
        <dbReference type="Proteomes" id="UP000683925"/>
    </source>
</evidence>
<sequence length="378" mass="44303">MLDAHFGDEVLPVAYIVASSQPYVNKFFNDLRLTAQSNRSAMTNKLHSNKRIRINSQEQVWSLPETSNSYTFYRQNSQRSKKSVGPGSYEMQFPAHLQQNRPCITFSKSNRKKVEKFQNPGPGQYNIIQKTQSKTFVFNSRQNSEYHQQSPGPGTYELNQKSCRSISIGTARYQSQPNSHFITPGPGAYKIDYKVNRKKIDRIERLLKPKIMVRSFYNRKEDKYIQELMKQKETREQSERQKRPKSAMQIKQAARRKKMETIRRSLQVKFNPPGPGSYQIKDFIQIDQVDKKNENLQKSNSEKKSYSNNPLGPGSYEIKDFLCQSEYIKKSNINSSFGKSKGLRMRNILIWDREVMKQLMKKFDSKILKAFKYILFYL</sequence>
<gene>
    <name evidence="1" type="ORF">POCTA_138.1.T1190125</name>
</gene>
<dbReference type="Pfam" id="PF07004">
    <property type="entry name" value="SHIPPO-rpt"/>
    <property type="match status" value="6"/>
</dbReference>
<keyword evidence="2" id="KW-1185">Reference proteome</keyword>
<dbReference type="InterPro" id="IPR051291">
    <property type="entry name" value="CIMAP"/>
</dbReference>